<dbReference type="PANTHER" id="PTHR43115:SF4">
    <property type="entry name" value="DEHYDROGENASE_REDUCTASE SDR FAMILY MEMBER 11"/>
    <property type="match status" value="1"/>
</dbReference>
<evidence type="ECO:0000313" key="5">
    <source>
        <dbReference type="Proteomes" id="UP000287239"/>
    </source>
</evidence>
<accession>A0A429ZIM3</accession>
<dbReference type="GeneID" id="98569001"/>
<dbReference type="OrthoDB" id="9775296at2"/>
<gene>
    <name evidence="4" type="ORF">CBF35_11690</name>
</gene>
<organism evidence="4 5">
    <name type="scientific">Vagococcus salmoninarum</name>
    <dbReference type="NCBI Taxonomy" id="2739"/>
    <lineage>
        <taxon>Bacteria</taxon>
        <taxon>Bacillati</taxon>
        <taxon>Bacillota</taxon>
        <taxon>Bacilli</taxon>
        <taxon>Lactobacillales</taxon>
        <taxon>Enterococcaceae</taxon>
        <taxon>Vagococcus</taxon>
    </lineage>
</organism>
<comment type="caution">
    <text evidence="4">The sequence shown here is derived from an EMBL/GenBank/DDBJ whole genome shotgun (WGS) entry which is preliminary data.</text>
</comment>
<dbReference type="PANTHER" id="PTHR43115">
    <property type="entry name" value="DEHYDROGENASE/REDUCTASE SDR FAMILY MEMBER 11"/>
    <property type="match status" value="1"/>
</dbReference>
<evidence type="ECO:0000256" key="2">
    <source>
        <dbReference type="ARBA" id="ARBA00023002"/>
    </source>
</evidence>
<dbReference type="SUPFAM" id="SSF51735">
    <property type="entry name" value="NAD(P)-binding Rossmann-fold domains"/>
    <property type="match status" value="1"/>
</dbReference>
<comment type="similarity">
    <text evidence="1 3">Belongs to the short-chain dehydrogenases/reductases (SDR) family.</text>
</comment>
<dbReference type="PRINTS" id="PR00081">
    <property type="entry name" value="GDHRDH"/>
</dbReference>
<reference evidence="4 5" key="1">
    <citation type="submission" date="2017-05" db="EMBL/GenBank/DDBJ databases">
        <title>Vagococcus spp. assemblies.</title>
        <authorList>
            <person name="Gulvik C.A."/>
        </authorList>
    </citation>
    <scope>NUCLEOTIDE SEQUENCE [LARGE SCALE GENOMIC DNA]</scope>
    <source>
        <strain evidence="4 5">NCFB 2777</strain>
    </source>
</reference>
<evidence type="ECO:0000256" key="1">
    <source>
        <dbReference type="ARBA" id="ARBA00006484"/>
    </source>
</evidence>
<dbReference type="InterPro" id="IPR020904">
    <property type="entry name" value="Sc_DH/Rdtase_CS"/>
</dbReference>
<protein>
    <submittedName>
        <fullName evidence="4">Oxidoreductase</fullName>
    </submittedName>
</protein>
<dbReference type="EMBL" id="NGJU01000018">
    <property type="protein sequence ID" value="RST93542.1"/>
    <property type="molecule type" value="Genomic_DNA"/>
</dbReference>
<dbReference type="Gene3D" id="3.40.50.720">
    <property type="entry name" value="NAD(P)-binding Rossmann-like Domain"/>
    <property type="match status" value="1"/>
</dbReference>
<dbReference type="Pfam" id="PF00106">
    <property type="entry name" value="adh_short"/>
    <property type="match status" value="1"/>
</dbReference>
<dbReference type="FunFam" id="3.40.50.720:FF:000047">
    <property type="entry name" value="NADP-dependent L-serine/L-allo-threonine dehydrogenase"/>
    <property type="match status" value="1"/>
</dbReference>
<dbReference type="PRINTS" id="PR00080">
    <property type="entry name" value="SDRFAMILY"/>
</dbReference>
<name>A0A429ZIM3_9ENTE</name>
<dbReference type="CDD" id="cd05233">
    <property type="entry name" value="SDR_c"/>
    <property type="match status" value="1"/>
</dbReference>
<proteinExistence type="inferred from homology"/>
<keyword evidence="2" id="KW-0560">Oxidoreductase</keyword>
<dbReference type="AlphaFoldDB" id="A0A429ZIM3"/>
<evidence type="ECO:0000313" key="4">
    <source>
        <dbReference type="EMBL" id="RST93542.1"/>
    </source>
</evidence>
<dbReference type="Proteomes" id="UP000287239">
    <property type="component" value="Unassembled WGS sequence"/>
</dbReference>
<evidence type="ECO:0000256" key="3">
    <source>
        <dbReference type="RuleBase" id="RU000363"/>
    </source>
</evidence>
<dbReference type="GO" id="GO:0016616">
    <property type="term" value="F:oxidoreductase activity, acting on the CH-OH group of donors, NAD or NADP as acceptor"/>
    <property type="evidence" value="ECO:0007669"/>
    <property type="project" value="UniProtKB-ARBA"/>
</dbReference>
<dbReference type="PROSITE" id="PS00061">
    <property type="entry name" value="ADH_SHORT"/>
    <property type="match status" value="1"/>
</dbReference>
<dbReference type="InterPro" id="IPR036291">
    <property type="entry name" value="NAD(P)-bd_dom_sf"/>
</dbReference>
<dbReference type="InterPro" id="IPR002347">
    <property type="entry name" value="SDR_fam"/>
</dbReference>
<keyword evidence="5" id="KW-1185">Reference proteome</keyword>
<dbReference type="RefSeq" id="WP_126781303.1">
    <property type="nucleotide sequence ID" value="NZ_JBQDMR010000008.1"/>
</dbReference>
<sequence length="241" mass="26350">MKKKLVVITGASSGFGKEMAYLFSRKGHPLLLIGRRKELMEEFNLPNTLVEKVDVSHQESFVAAIKKAEELYGPVDLLINNAGQMLLGDLGKQEPIEWQRMIEANLLGTLNGVSAVLPQMKAAKTGTIINVSSIAGFKAFANHAAYCATKYGVHGLTETVRLEASADNVRVLLISPGAAETDLLTHTTDAEIKDGYNEWKETMGGLAMDPQEVAESVAFMYERPQNVSIRELVIASTRQDN</sequence>